<sequence>MAYRLARSAVGAARLRPTISAPRAVLPAVSALTSSLSSSSTNVPAADPKSKAQSIIDSLPGSSLLSKTAILSSAAGASIYAISNEYYVVNEETVVAFCLLSVWGGLIKYGGPMYKEWAEVQNAKIKGILNSARDDHTQAVKNRIDDVQQMSSVVEITKSLFDVSKETAKLEAEAYELEQKTALAAEAKTVLDSWVRYEGQVKQRQQKELAQSIIAKVQKELENPKVLQQILQQSVADVEKIVASKAQ</sequence>
<evidence type="ECO:0000256" key="1">
    <source>
        <dbReference type="ARBA" id="ARBA00007479"/>
    </source>
</evidence>
<evidence type="ECO:0000256" key="7">
    <source>
        <dbReference type="ARBA" id="ARBA00023128"/>
    </source>
</evidence>
<dbReference type="InterPro" id="IPR013837">
    <property type="entry name" value="ATP_synth_F0_suB"/>
</dbReference>
<accession>A0AAE0N1R1</accession>
<comment type="caution">
    <text evidence="11">The sequence shown here is derived from an EMBL/GenBank/DDBJ whole genome shotgun (WGS) entry which is preliminary data.</text>
</comment>
<name>A0AAE0N1R1_9PEZI</name>
<dbReference type="AlphaFoldDB" id="A0AAE0N1R1"/>
<keyword evidence="5 10" id="KW-0999">Mitochondrion inner membrane</keyword>
<keyword evidence="7 10" id="KW-0496">Mitochondrion</keyword>
<dbReference type="GO" id="GO:0005743">
    <property type="term" value="C:mitochondrial inner membrane"/>
    <property type="evidence" value="ECO:0007669"/>
    <property type="project" value="UniProtKB-SubCell"/>
</dbReference>
<evidence type="ECO:0000256" key="8">
    <source>
        <dbReference type="ARBA" id="ARBA00023136"/>
    </source>
</evidence>
<keyword evidence="3 10" id="KW-0138">CF(0)</keyword>
<keyword evidence="8 10" id="KW-0472">Membrane</keyword>
<dbReference type="Pfam" id="PF05405">
    <property type="entry name" value="Mt_ATP-synt_B"/>
    <property type="match status" value="1"/>
</dbReference>
<dbReference type="GO" id="GO:0045259">
    <property type="term" value="C:proton-transporting ATP synthase complex"/>
    <property type="evidence" value="ECO:0007669"/>
    <property type="project" value="UniProtKB-KW"/>
</dbReference>
<evidence type="ECO:0000256" key="9">
    <source>
        <dbReference type="ARBA" id="ARBA00062152"/>
    </source>
</evidence>
<evidence type="ECO:0000256" key="2">
    <source>
        <dbReference type="ARBA" id="ARBA00022448"/>
    </source>
</evidence>
<keyword evidence="12" id="KW-1185">Reference proteome</keyword>
<evidence type="ECO:0000313" key="12">
    <source>
        <dbReference type="Proteomes" id="UP001287356"/>
    </source>
</evidence>
<dbReference type="EMBL" id="JAULSN010000007">
    <property type="protein sequence ID" value="KAK3366928.1"/>
    <property type="molecule type" value="Genomic_DNA"/>
</dbReference>
<evidence type="ECO:0000313" key="11">
    <source>
        <dbReference type="EMBL" id="KAK3366928.1"/>
    </source>
</evidence>
<dbReference type="Proteomes" id="UP001287356">
    <property type="component" value="Unassembled WGS sequence"/>
</dbReference>
<keyword evidence="4 10" id="KW-0375">Hydrogen ion transport</keyword>
<evidence type="ECO:0000256" key="10">
    <source>
        <dbReference type="RuleBase" id="RU368017"/>
    </source>
</evidence>
<dbReference type="InterPro" id="IPR008688">
    <property type="entry name" value="ATP_synth_Bsub_B/MI25"/>
</dbReference>
<evidence type="ECO:0000256" key="4">
    <source>
        <dbReference type="ARBA" id="ARBA00022781"/>
    </source>
</evidence>
<reference evidence="11" key="1">
    <citation type="journal article" date="2023" name="Mol. Phylogenet. Evol.">
        <title>Genome-scale phylogeny and comparative genomics of the fungal order Sordariales.</title>
        <authorList>
            <person name="Hensen N."/>
            <person name="Bonometti L."/>
            <person name="Westerberg I."/>
            <person name="Brannstrom I.O."/>
            <person name="Guillou S."/>
            <person name="Cros-Aarteil S."/>
            <person name="Calhoun S."/>
            <person name="Haridas S."/>
            <person name="Kuo A."/>
            <person name="Mondo S."/>
            <person name="Pangilinan J."/>
            <person name="Riley R."/>
            <person name="LaButti K."/>
            <person name="Andreopoulos B."/>
            <person name="Lipzen A."/>
            <person name="Chen C."/>
            <person name="Yan M."/>
            <person name="Daum C."/>
            <person name="Ng V."/>
            <person name="Clum A."/>
            <person name="Steindorff A."/>
            <person name="Ohm R.A."/>
            <person name="Martin F."/>
            <person name="Silar P."/>
            <person name="Natvig D.O."/>
            <person name="Lalanne C."/>
            <person name="Gautier V."/>
            <person name="Ament-Velasquez S.L."/>
            <person name="Kruys A."/>
            <person name="Hutchinson M.I."/>
            <person name="Powell A.J."/>
            <person name="Barry K."/>
            <person name="Miller A.N."/>
            <person name="Grigoriev I.V."/>
            <person name="Debuchy R."/>
            <person name="Gladieux P."/>
            <person name="Hiltunen Thoren M."/>
            <person name="Johannesson H."/>
        </authorList>
    </citation>
    <scope>NUCLEOTIDE SEQUENCE</scope>
    <source>
        <strain evidence="11">CBS 958.72</strain>
    </source>
</reference>
<protein>
    <recommendedName>
        <fullName evidence="10">ATP synthase subunit 4</fullName>
    </recommendedName>
</protein>
<evidence type="ECO:0000256" key="3">
    <source>
        <dbReference type="ARBA" id="ARBA00022547"/>
    </source>
</evidence>
<organism evidence="11 12">
    <name type="scientific">Lasiosphaeria ovina</name>
    <dbReference type="NCBI Taxonomy" id="92902"/>
    <lineage>
        <taxon>Eukaryota</taxon>
        <taxon>Fungi</taxon>
        <taxon>Dikarya</taxon>
        <taxon>Ascomycota</taxon>
        <taxon>Pezizomycotina</taxon>
        <taxon>Sordariomycetes</taxon>
        <taxon>Sordariomycetidae</taxon>
        <taxon>Sordariales</taxon>
        <taxon>Lasiosphaeriaceae</taxon>
        <taxon>Lasiosphaeria</taxon>
    </lineage>
</organism>
<dbReference type="GO" id="GO:0046933">
    <property type="term" value="F:proton-transporting ATP synthase activity, rotational mechanism"/>
    <property type="evidence" value="ECO:0007669"/>
    <property type="project" value="TreeGrafter"/>
</dbReference>
<dbReference type="SUPFAM" id="SSF161060">
    <property type="entry name" value="ATP synthase B chain-like"/>
    <property type="match status" value="1"/>
</dbReference>
<evidence type="ECO:0000256" key="5">
    <source>
        <dbReference type="ARBA" id="ARBA00022792"/>
    </source>
</evidence>
<keyword evidence="2 10" id="KW-0813">Transport</keyword>
<dbReference type="PANTHER" id="PTHR12733">
    <property type="entry name" value="MITOCHONDRIAL ATP SYNTHASE B CHAIN"/>
    <property type="match status" value="1"/>
</dbReference>
<dbReference type="FunFam" id="1.20.5.2210:FF:000002">
    <property type="entry name" value="ATP synthase subunit 4 mitochondrial"/>
    <property type="match status" value="1"/>
</dbReference>
<reference evidence="11" key="2">
    <citation type="submission" date="2023-06" db="EMBL/GenBank/DDBJ databases">
        <authorList>
            <consortium name="Lawrence Berkeley National Laboratory"/>
            <person name="Haridas S."/>
            <person name="Hensen N."/>
            <person name="Bonometti L."/>
            <person name="Westerberg I."/>
            <person name="Brannstrom I.O."/>
            <person name="Guillou S."/>
            <person name="Cros-Aarteil S."/>
            <person name="Calhoun S."/>
            <person name="Kuo A."/>
            <person name="Mondo S."/>
            <person name="Pangilinan J."/>
            <person name="Riley R."/>
            <person name="Labutti K."/>
            <person name="Andreopoulos B."/>
            <person name="Lipzen A."/>
            <person name="Chen C."/>
            <person name="Yanf M."/>
            <person name="Daum C."/>
            <person name="Ng V."/>
            <person name="Clum A."/>
            <person name="Steindorff A."/>
            <person name="Ohm R."/>
            <person name="Martin F."/>
            <person name="Silar P."/>
            <person name="Natvig D."/>
            <person name="Lalanne C."/>
            <person name="Gautier V."/>
            <person name="Ament-Velasquez S.L."/>
            <person name="Kruys A."/>
            <person name="Hutchinson M.I."/>
            <person name="Powell A.J."/>
            <person name="Barry K."/>
            <person name="Miller A.N."/>
            <person name="Grigoriev I.V."/>
            <person name="Debuchy R."/>
            <person name="Gladieux P."/>
            <person name="Thoren M.H."/>
            <person name="Johannesson H."/>
        </authorList>
    </citation>
    <scope>NUCLEOTIDE SEQUENCE</scope>
    <source>
        <strain evidence="11">CBS 958.72</strain>
    </source>
</reference>
<comment type="function">
    <text evidence="10">Subunit b, of the mitochondrial membrane ATP synthase complex (F(1)F(0) ATP synthase or Complex V) that produces ATP from ADP in the presence of a proton gradient across the membrane which is generated by electron transport complexes of the respiratory chain. ATP synthase complex consist of a soluble F(1) head domain - the catalytic core - and a membrane F(1) domain - the membrane proton channel. These two domains are linked by a central stalk rotating inside the F(1) region and a stationary peripheral stalk. During catalysis, ATP synthesis in the catalytic domain of F(1) is coupled via a rotary mechanism of the central stalk subunits to proton translocation. In vivo, can only synthesize ATP although its ATP hydrolase activity can be activated artificially in vitro. Part of the complex F(0) domain. Part of the complex F(0) domain and the peripheric stalk, which acts as a stator to hold the catalytic alpha(3)beta(3) subcomplex and subunit a/ATP6 static relative to the rotary elements.</text>
</comment>
<dbReference type="Gene3D" id="1.20.5.2210">
    <property type="match status" value="1"/>
</dbReference>
<evidence type="ECO:0000256" key="6">
    <source>
        <dbReference type="ARBA" id="ARBA00023065"/>
    </source>
</evidence>
<gene>
    <name evidence="11" type="ORF">B0T24DRAFT_682104</name>
</gene>
<dbReference type="PANTHER" id="PTHR12733:SF3">
    <property type="entry name" value="ATP SYNTHASE F(0) COMPLEX SUBUNIT B1, MITOCHONDRIAL"/>
    <property type="match status" value="1"/>
</dbReference>
<comment type="subcellular location">
    <subcellularLocation>
        <location evidence="10">Mitochondrion</location>
    </subcellularLocation>
    <subcellularLocation>
        <location evidence="10">Mitochondrion inner membrane</location>
    </subcellularLocation>
</comment>
<comment type="subunit">
    <text evidence="9 10">F-type ATPases have 2 components, CF(1) - the catalytic core - and CF(0) - the membrane proton channel. In yeast, the dimeric form of ATP synthase consists of 17 polypeptides: alpha, beta, gamma, delta, epsilon, 4 (B), 5 (OSCP), 6 (A), 8, 9 (C), d, E (Tim11), f, g, h, i/j and k.</text>
</comment>
<keyword evidence="6 10" id="KW-0406">Ion transport</keyword>
<comment type="similarity">
    <text evidence="1 10">Belongs to the eukaryotic ATPase B chain family.</text>
</comment>
<proteinExistence type="inferred from homology"/>